<name>A0AAX2EZC1_9ENTR</name>
<evidence type="ECO:0000313" key="4">
    <source>
        <dbReference type="Proteomes" id="UP000198760"/>
    </source>
</evidence>
<gene>
    <name evidence="3" type="ORF">SAMN03159428_04881</name>
    <name evidence="2" type="ORF">SAMN03159514_04868</name>
</gene>
<feature type="compositionally biased region" description="Polar residues" evidence="1">
    <location>
        <begin position="1"/>
        <end position="10"/>
    </location>
</feature>
<reference evidence="4 5" key="1">
    <citation type="submission" date="2016-10" db="EMBL/GenBank/DDBJ databases">
        <authorList>
            <person name="Varghese N."/>
            <person name="Submissions S."/>
        </authorList>
    </citation>
    <scope>NUCLEOTIDE SEQUENCE [LARGE SCALE GENOMIC DNA]</scope>
    <source>
        <strain evidence="3 4">NFIX06</strain>
        <strain evidence="2 5">NFIX08</strain>
    </source>
</reference>
<proteinExistence type="predicted"/>
<dbReference type="EMBL" id="FPAV01000019">
    <property type="protein sequence ID" value="SFU16534.1"/>
    <property type="molecule type" value="Genomic_DNA"/>
</dbReference>
<comment type="caution">
    <text evidence="2">The sequence shown here is derived from an EMBL/GenBank/DDBJ whole genome shotgun (WGS) entry which is preliminary data.</text>
</comment>
<dbReference type="EMBL" id="FOYJ01000016">
    <property type="protein sequence ID" value="SFR26124.1"/>
    <property type="molecule type" value="Genomic_DNA"/>
</dbReference>
<feature type="compositionally biased region" description="Basic and acidic residues" evidence="1">
    <location>
        <begin position="11"/>
        <end position="21"/>
    </location>
</feature>
<feature type="region of interest" description="Disordered" evidence="1">
    <location>
        <begin position="1"/>
        <end position="23"/>
    </location>
</feature>
<accession>A0AAX2EZC1</accession>
<organism evidence="2 5">
    <name type="scientific">Kosakonia radicincitans</name>
    <dbReference type="NCBI Taxonomy" id="283686"/>
    <lineage>
        <taxon>Bacteria</taxon>
        <taxon>Pseudomonadati</taxon>
        <taxon>Pseudomonadota</taxon>
        <taxon>Gammaproteobacteria</taxon>
        <taxon>Enterobacterales</taxon>
        <taxon>Enterobacteriaceae</taxon>
        <taxon>Kosakonia</taxon>
    </lineage>
</organism>
<evidence type="ECO:0000256" key="1">
    <source>
        <dbReference type="SAM" id="MobiDB-lite"/>
    </source>
</evidence>
<evidence type="ECO:0000313" key="5">
    <source>
        <dbReference type="Proteomes" id="UP000199173"/>
    </source>
</evidence>
<keyword evidence="4" id="KW-1185">Reference proteome</keyword>
<dbReference type="Proteomes" id="UP000199173">
    <property type="component" value="Unassembled WGS sequence"/>
</dbReference>
<evidence type="ECO:0000313" key="2">
    <source>
        <dbReference type="EMBL" id="SFR26124.1"/>
    </source>
</evidence>
<dbReference type="AlphaFoldDB" id="A0AAX2EZC1"/>
<sequence>MHTHNVNVKTATEESSRKIGGKDTPLTDAQIIEIFNWVFAVTADMPGAQCHDFIPPEGTEELNVFEKCIPDYCSVWIRNGWPVAAALPLDSLFRVLPD</sequence>
<protein>
    <submittedName>
        <fullName evidence="2">Uncharacterized protein</fullName>
    </submittedName>
</protein>
<evidence type="ECO:0000313" key="3">
    <source>
        <dbReference type="EMBL" id="SFU16534.1"/>
    </source>
</evidence>
<dbReference type="RefSeq" id="WP_072441122.1">
    <property type="nucleotide sequence ID" value="NZ_FONC01000014.1"/>
</dbReference>
<dbReference type="Proteomes" id="UP000198760">
    <property type="component" value="Unassembled WGS sequence"/>
</dbReference>